<feature type="domain" description="FAD-binding" evidence="2">
    <location>
        <begin position="10"/>
        <end position="353"/>
    </location>
</feature>
<dbReference type="GO" id="GO:0071949">
    <property type="term" value="F:FAD binding"/>
    <property type="evidence" value="ECO:0007669"/>
    <property type="project" value="InterPro"/>
</dbReference>
<gene>
    <name evidence="3" type="ORF">FE633_03810</name>
</gene>
<dbReference type="Gene3D" id="3.50.50.60">
    <property type="entry name" value="FAD/NAD(P)-binding domain"/>
    <property type="match status" value="1"/>
</dbReference>
<reference evidence="3 4" key="1">
    <citation type="submission" date="2019-05" db="EMBL/GenBank/DDBJ databases">
        <title>Streptomyces sp. NEAU-C151, a novel actinomycete isolated from soil.</title>
        <authorList>
            <person name="Han L."/>
            <person name="Jiang H."/>
        </authorList>
    </citation>
    <scope>NUCLEOTIDE SEQUENCE [LARGE SCALE GENOMIC DNA]</scope>
    <source>
        <strain evidence="3 4">NEAU-C151</strain>
    </source>
</reference>
<dbReference type="PANTHER" id="PTHR43422">
    <property type="entry name" value="THIAMINE THIAZOLE SYNTHASE"/>
    <property type="match status" value="1"/>
</dbReference>
<keyword evidence="4" id="KW-1185">Reference proteome</keyword>
<evidence type="ECO:0000313" key="4">
    <source>
        <dbReference type="Proteomes" id="UP000305906"/>
    </source>
</evidence>
<dbReference type="EMBL" id="VBZC01000003">
    <property type="protein sequence ID" value="TLS47621.1"/>
    <property type="molecule type" value="Genomic_DNA"/>
</dbReference>
<sequence length="486" mass="51256">MGDCDRKHGVVIGGGVAGLLAALALAEVVDRVTVIDRDHLPDGPAPRPGAPQGHHAHVLLPRGATAIESLAPGTLAALSDAGAPQVGLPSSIVVRSPFGWMARHGPWESLLTCTRGLIEWVLRQRLVAGARTTLLSGTDVISLLGDASRVTGVVYRHRADGTLTSLDANVVVDASGHGSAAPRWLARFGLAVPETVVDSGVAYTTRPYHVPAALAARFPAVYMQLDMRKVSRGGLLVPVEDDRWLVTLFGTRGATPSSGADGYLDFARRLPHPLIAELLALAEPAGPVRGFRRTANRRRHYNRMRRLPEGFVVLGDAACTFNPVYGQGVSVAALGALALRDAYATNAGGHTAREAQRAVTRAADTAWQIAAGVDQRNPLTRGARGPRTSRLRDRYLDRLGAIADHDPLVQREVIGVYALTVPPAQLLRPAMLLTAARGPAAPPAGQPPLTNAELGALARARAQGTQHRTPASRSAVDVLDHSGGAR</sequence>
<protein>
    <recommendedName>
        <fullName evidence="2">FAD-binding domain-containing protein</fullName>
    </recommendedName>
</protein>
<dbReference type="Pfam" id="PF01494">
    <property type="entry name" value="FAD_binding_3"/>
    <property type="match status" value="1"/>
</dbReference>
<dbReference type="Proteomes" id="UP000305906">
    <property type="component" value="Unassembled WGS sequence"/>
</dbReference>
<feature type="compositionally biased region" description="Polar residues" evidence="1">
    <location>
        <begin position="463"/>
        <end position="472"/>
    </location>
</feature>
<dbReference type="RefSeq" id="WP_138043619.1">
    <property type="nucleotide sequence ID" value="NZ_VBZC01000003.1"/>
</dbReference>
<feature type="region of interest" description="Disordered" evidence="1">
    <location>
        <begin position="462"/>
        <end position="486"/>
    </location>
</feature>
<name>A0A5R9FVZ3_9ACTN</name>
<dbReference type="PANTHER" id="PTHR43422:SF3">
    <property type="entry name" value="THIAMINE THIAZOLE SYNTHASE"/>
    <property type="match status" value="1"/>
</dbReference>
<dbReference type="SUPFAM" id="SSF51905">
    <property type="entry name" value="FAD/NAD(P)-binding domain"/>
    <property type="match status" value="1"/>
</dbReference>
<comment type="caution">
    <text evidence="3">The sequence shown here is derived from an EMBL/GenBank/DDBJ whole genome shotgun (WGS) entry which is preliminary data.</text>
</comment>
<evidence type="ECO:0000313" key="3">
    <source>
        <dbReference type="EMBL" id="TLS47621.1"/>
    </source>
</evidence>
<proteinExistence type="predicted"/>
<dbReference type="AlphaFoldDB" id="A0A5R9FVZ3"/>
<dbReference type="InterPro" id="IPR036188">
    <property type="entry name" value="FAD/NAD-bd_sf"/>
</dbReference>
<accession>A0A5R9FVZ3</accession>
<organism evidence="3 4">
    <name type="scientific">Streptomyces montanus</name>
    <dbReference type="NCBI Taxonomy" id="2580423"/>
    <lineage>
        <taxon>Bacteria</taxon>
        <taxon>Bacillati</taxon>
        <taxon>Actinomycetota</taxon>
        <taxon>Actinomycetes</taxon>
        <taxon>Kitasatosporales</taxon>
        <taxon>Streptomycetaceae</taxon>
        <taxon>Streptomyces</taxon>
    </lineage>
</organism>
<evidence type="ECO:0000256" key="1">
    <source>
        <dbReference type="SAM" id="MobiDB-lite"/>
    </source>
</evidence>
<dbReference type="InterPro" id="IPR002938">
    <property type="entry name" value="FAD-bd"/>
</dbReference>
<evidence type="ECO:0000259" key="2">
    <source>
        <dbReference type="Pfam" id="PF01494"/>
    </source>
</evidence>